<name>A0AA36DB32_9BILA</name>
<dbReference type="PANTHER" id="PTHR45908">
    <property type="entry name" value="PROTEIN CBG11750-RELATED"/>
    <property type="match status" value="1"/>
</dbReference>
<sequence length="336" mass="38805">MWNQGFCCFCGTRNFSDLPPEAIAGRQLIAEAAHMYHYFGAAATNIDVISRNAETYANNTSYSGYRLLNSTPYYHRWNADPLWYDQIRYFALHKSYQHYFFWVSGAINFPHYRDTTHQIVAEQKLVAWELFGNFLHVGERMLQAYNTFRKAALATIKEHLYPTCDSTNCGLAFVFSGHSIGNCISQMLALEVIHLKIYPRDAVKFFGYAAPRCGDENFAAVFNRLVKSAYRYQWGNDALTDIPKNKCLKKKGQDPVFNINPTGCYFHAAKLLVGRLNRDNWTEIDRDFDATDGIDLSNYDKHRDATIRFEGNTDLGFYDEPMCEFVPPQLWNSRVR</sequence>
<dbReference type="Proteomes" id="UP001177023">
    <property type="component" value="Unassembled WGS sequence"/>
</dbReference>
<dbReference type="Gene3D" id="3.40.50.1820">
    <property type="entry name" value="alpha/beta hydrolase"/>
    <property type="match status" value="1"/>
</dbReference>
<evidence type="ECO:0000259" key="1">
    <source>
        <dbReference type="Pfam" id="PF01764"/>
    </source>
</evidence>
<dbReference type="InterPro" id="IPR002921">
    <property type="entry name" value="Fungal_lipase-type"/>
</dbReference>
<accession>A0AA36DB32</accession>
<comment type="caution">
    <text evidence="2">The sequence shown here is derived from an EMBL/GenBank/DDBJ whole genome shotgun (WGS) entry which is preliminary data.</text>
</comment>
<dbReference type="AlphaFoldDB" id="A0AA36DB32"/>
<organism evidence="2 3">
    <name type="scientific">Mesorhabditis spiculigera</name>
    <dbReference type="NCBI Taxonomy" id="96644"/>
    <lineage>
        <taxon>Eukaryota</taxon>
        <taxon>Metazoa</taxon>
        <taxon>Ecdysozoa</taxon>
        <taxon>Nematoda</taxon>
        <taxon>Chromadorea</taxon>
        <taxon>Rhabditida</taxon>
        <taxon>Rhabditina</taxon>
        <taxon>Rhabditomorpha</taxon>
        <taxon>Rhabditoidea</taxon>
        <taxon>Rhabditidae</taxon>
        <taxon>Mesorhabditinae</taxon>
        <taxon>Mesorhabditis</taxon>
    </lineage>
</organism>
<evidence type="ECO:0000313" key="3">
    <source>
        <dbReference type="Proteomes" id="UP001177023"/>
    </source>
</evidence>
<evidence type="ECO:0000313" key="2">
    <source>
        <dbReference type="EMBL" id="CAJ0584197.1"/>
    </source>
</evidence>
<proteinExistence type="predicted"/>
<dbReference type="Pfam" id="PF01764">
    <property type="entry name" value="Lipase_3"/>
    <property type="match status" value="1"/>
</dbReference>
<dbReference type="EMBL" id="CATQJA010002688">
    <property type="protein sequence ID" value="CAJ0584197.1"/>
    <property type="molecule type" value="Genomic_DNA"/>
</dbReference>
<feature type="non-terminal residue" evidence="2">
    <location>
        <position position="1"/>
    </location>
</feature>
<dbReference type="GO" id="GO:0006629">
    <property type="term" value="P:lipid metabolic process"/>
    <property type="evidence" value="ECO:0007669"/>
    <property type="project" value="InterPro"/>
</dbReference>
<gene>
    <name evidence="2" type="ORF">MSPICULIGERA_LOCUS22259</name>
</gene>
<dbReference type="PANTHER" id="PTHR45908:SF21">
    <property type="entry name" value="FUNGAL LIPASE-LIKE DOMAIN-CONTAINING PROTEIN"/>
    <property type="match status" value="1"/>
</dbReference>
<dbReference type="SUPFAM" id="SSF53474">
    <property type="entry name" value="alpha/beta-Hydrolases"/>
    <property type="match status" value="1"/>
</dbReference>
<protein>
    <recommendedName>
        <fullName evidence="1">Fungal lipase-type domain-containing protein</fullName>
    </recommendedName>
</protein>
<reference evidence="2" key="1">
    <citation type="submission" date="2023-06" db="EMBL/GenBank/DDBJ databases">
        <authorList>
            <person name="Delattre M."/>
        </authorList>
    </citation>
    <scope>NUCLEOTIDE SEQUENCE</scope>
    <source>
        <strain evidence="2">AF72</strain>
    </source>
</reference>
<dbReference type="InterPro" id="IPR029058">
    <property type="entry name" value="AB_hydrolase_fold"/>
</dbReference>
<feature type="domain" description="Fungal lipase-type" evidence="1">
    <location>
        <begin position="134"/>
        <end position="244"/>
    </location>
</feature>
<keyword evidence="3" id="KW-1185">Reference proteome</keyword>